<dbReference type="GO" id="GO:0000278">
    <property type="term" value="P:mitotic cell cycle"/>
    <property type="evidence" value="ECO:0007669"/>
    <property type="project" value="TreeGrafter"/>
</dbReference>
<organism evidence="8">
    <name type="scientific">Ganoderma boninense</name>
    <dbReference type="NCBI Taxonomy" id="34458"/>
    <lineage>
        <taxon>Eukaryota</taxon>
        <taxon>Fungi</taxon>
        <taxon>Dikarya</taxon>
        <taxon>Basidiomycota</taxon>
        <taxon>Agaricomycotina</taxon>
        <taxon>Agaricomycetes</taxon>
        <taxon>Polyporales</taxon>
        <taxon>Polyporaceae</taxon>
        <taxon>Ganoderma</taxon>
    </lineage>
</organism>
<dbReference type="EMBL" id="LR725573">
    <property type="protein sequence ID" value="VWO96359.1"/>
    <property type="molecule type" value="Genomic_DNA"/>
</dbReference>
<dbReference type="GO" id="GO:0006261">
    <property type="term" value="P:DNA-templated DNA replication"/>
    <property type="evidence" value="ECO:0007669"/>
    <property type="project" value="TreeGrafter"/>
</dbReference>
<feature type="compositionally biased region" description="Basic and acidic residues" evidence="5">
    <location>
        <begin position="427"/>
        <end position="441"/>
    </location>
</feature>
<feature type="domain" description="WDHD1/CFT4 helical bundle" evidence="7">
    <location>
        <begin position="288"/>
        <end position="372"/>
    </location>
</feature>
<feature type="compositionally biased region" description="Basic and acidic residues" evidence="5">
    <location>
        <begin position="392"/>
        <end position="410"/>
    </location>
</feature>
<keyword evidence="3" id="KW-0677">Repeat</keyword>
<dbReference type="GO" id="GO:0006281">
    <property type="term" value="P:DNA repair"/>
    <property type="evidence" value="ECO:0007669"/>
    <property type="project" value="TreeGrafter"/>
</dbReference>
<keyword evidence="4" id="KW-0539">Nucleus</keyword>
<comment type="subcellular location">
    <subcellularLocation>
        <location evidence="1">Nucleus</location>
    </subcellularLocation>
</comment>
<evidence type="ECO:0000256" key="3">
    <source>
        <dbReference type="ARBA" id="ARBA00022737"/>
    </source>
</evidence>
<protein>
    <submittedName>
        <fullName evidence="8">Alkyl sulphatase</fullName>
    </submittedName>
</protein>
<name>A0A5K1JVT4_9APHY</name>
<gene>
    <name evidence="8" type="primary">U3M7S2</name>
</gene>
<sequence length="458" mass="50148">MTTLYTPINTPTDLNFDSGLTHTKLNLDLDATGVMWEEKDSDVGEVVASEVLDEDDDVEDSRELSLRGGYRFTDEFRYDLAALGERGAVYACKPDASHAAHVLYKPYGTWASQYEWKYELGGGASVIGVAAGGSPVTDSLRNGLDIQNLGNVIVATSDGELIFLSGGGVERACISLPGTFVSMVAGSQWVFVVTEEGWTTSQSLMGRLINFDDVCLLQKDALPVPKDHTLTWIGITDEGAPAIYDSSGALNVMPRFKIPKKRFWNDGEFFVFVGVVDIFLTDTLRVMHETVLLHTLRDEICDEKSVQDLAERELELDNMLIKLILRACQSKQQGRALDFARLLCGSSAFDAAVRHAQNFGLNTLQKAIERLKVGHTGPSLELGANAASSGKRLADRGDDMVRKSSRHYDDNAGGVESGAKRRKSLHQNKDGTSRADFDTKHSKSQPSLLQAYKDAPTT</sequence>
<evidence type="ECO:0000256" key="4">
    <source>
        <dbReference type="ARBA" id="ARBA00023242"/>
    </source>
</evidence>
<dbReference type="InterPro" id="IPR022100">
    <property type="entry name" value="WDHD1/CFT4_beta-prop_2nd"/>
</dbReference>
<evidence type="ECO:0000256" key="2">
    <source>
        <dbReference type="ARBA" id="ARBA00022574"/>
    </source>
</evidence>
<evidence type="ECO:0000256" key="1">
    <source>
        <dbReference type="ARBA" id="ARBA00004123"/>
    </source>
</evidence>
<dbReference type="GO" id="GO:0003682">
    <property type="term" value="F:chromatin binding"/>
    <property type="evidence" value="ECO:0007669"/>
    <property type="project" value="TreeGrafter"/>
</dbReference>
<evidence type="ECO:0000259" key="6">
    <source>
        <dbReference type="Pfam" id="PF12341"/>
    </source>
</evidence>
<reference evidence="8" key="1">
    <citation type="submission" date="2019-10" db="EMBL/GenBank/DDBJ databases">
        <authorList>
            <person name="Nor Muhammad N."/>
        </authorList>
    </citation>
    <scope>NUCLEOTIDE SEQUENCE</scope>
</reference>
<evidence type="ECO:0000259" key="7">
    <source>
        <dbReference type="Pfam" id="PF20946"/>
    </source>
</evidence>
<dbReference type="PANTHER" id="PTHR19932:SF10">
    <property type="entry name" value="WD REPEAT AND HMG-BOX DNA-BINDING PROTEIN 1"/>
    <property type="match status" value="1"/>
</dbReference>
<dbReference type="AlphaFoldDB" id="A0A5K1JVT4"/>
<evidence type="ECO:0000313" key="8">
    <source>
        <dbReference type="EMBL" id="VWO96359.1"/>
    </source>
</evidence>
<feature type="domain" description="WDHD1/CFT4 second beta-propeller" evidence="6">
    <location>
        <begin position="64"/>
        <end position="264"/>
    </location>
</feature>
<accession>A0A5K1JVT4</accession>
<dbReference type="GO" id="GO:0043596">
    <property type="term" value="C:nuclear replication fork"/>
    <property type="evidence" value="ECO:0007669"/>
    <property type="project" value="TreeGrafter"/>
</dbReference>
<dbReference type="InterPro" id="IPR048591">
    <property type="entry name" value="WDHD1/CFT4_hel"/>
</dbReference>
<keyword evidence="2" id="KW-0853">WD repeat</keyword>
<evidence type="ECO:0000256" key="5">
    <source>
        <dbReference type="SAM" id="MobiDB-lite"/>
    </source>
</evidence>
<proteinExistence type="predicted"/>
<dbReference type="Pfam" id="PF12341">
    <property type="entry name" value="Mcl1_mid"/>
    <property type="match status" value="1"/>
</dbReference>
<dbReference type="Pfam" id="PF20946">
    <property type="entry name" value="Ctf4_C"/>
    <property type="match status" value="1"/>
</dbReference>
<feature type="region of interest" description="Disordered" evidence="5">
    <location>
        <begin position="382"/>
        <end position="458"/>
    </location>
</feature>
<dbReference type="PANTHER" id="PTHR19932">
    <property type="entry name" value="WD REPEAT AND HMG-BOX DNA BINDING PROTEIN"/>
    <property type="match status" value="1"/>
</dbReference>